<evidence type="ECO:0000256" key="2">
    <source>
        <dbReference type="ARBA" id="ARBA00022490"/>
    </source>
</evidence>
<dbReference type="InterPro" id="IPR007159">
    <property type="entry name" value="SpoVT-AbrB_dom"/>
</dbReference>
<dbReference type="GO" id="GO:0005737">
    <property type="term" value="C:cytoplasm"/>
    <property type="evidence" value="ECO:0007669"/>
    <property type="project" value="UniProtKB-UniRule"/>
</dbReference>
<comment type="subcellular location">
    <subcellularLocation>
        <location evidence="7">Cytoplasm</location>
        <location evidence="7">Nucleoid</location>
    </subcellularLocation>
</comment>
<keyword evidence="4 7" id="KW-0805">Transcription regulation</keyword>
<dbReference type="AlphaFoldDB" id="A0A0F5H2D8"/>
<keyword evidence="9" id="KW-0132">Cell division</keyword>
<keyword evidence="3" id="KW-0677">Repeat</keyword>
<gene>
    <name evidence="7 9" type="primary">mraZ</name>
    <name evidence="9" type="ORF">MMELEA_03150</name>
</gene>
<dbReference type="PATRIC" id="fig|1264554.4.peg.271"/>
<dbReference type="GO" id="GO:2000143">
    <property type="term" value="P:negative regulation of DNA-templated transcription initiation"/>
    <property type="evidence" value="ECO:0007669"/>
    <property type="project" value="TreeGrafter"/>
</dbReference>
<dbReference type="GO" id="GO:0003700">
    <property type="term" value="F:DNA-binding transcription factor activity"/>
    <property type="evidence" value="ECO:0007669"/>
    <property type="project" value="UniProtKB-UniRule"/>
</dbReference>
<dbReference type="GO" id="GO:0000976">
    <property type="term" value="F:transcription cis-regulatory region binding"/>
    <property type="evidence" value="ECO:0007669"/>
    <property type="project" value="TreeGrafter"/>
</dbReference>
<accession>A0A0F5H2D8</accession>
<dbReference type="SUPFAM" id="SSF89447">
    <property type="entry name" value="AbrB/MazE/MraZ-like"/>
    <property type="match status" value="1"/>
</dbReference>
<keyword evidence="9" id="KW-0131">Cell cycle</keyword>
<evidence type="ECO:0000256" key="3">
    <source>
        <dbReference type="ARBA" id="ARBA00022737"/>
    </source>
</evidence>
<keyword evidence="10" id="KW-1185">Reference proteome</keyword>
<dbReference type="Pfam" id="PF02381">
    <property type="entry name" value="MraZ"/>
    <property type="match status" value="2"/>
</dbReference>
<sequence>MGNIYGKYPRTLDDRKRIILPPKVREALGNKFYITIGMEGIVELRSEKEFNKLIDIFNMQSNFDLNARKLKRFWLGNSQEIELDSQSRFVIPKIYLDKAAIQKDALLIGVGDMVELWNNQTYENYSQQISEEELLNSAKFLVSKDDK</sequence>
<evidence type="ECO:0000256" key="4">
    <source>
        <dbReference type="ARBA" id="ARBA00023015"/>
    </source>
</evidence>
<evidence type="ECO:0000256" key="5">
    <source>
        <dbReference type="ARBA" id="ARBA00023125"/>
    </source>
</evidence>
<dbReference type="HAMAP" id="MF_01008">
    <property type="entry name" value="MraZ"/>
    <property type="match status" value="1"/>
</dbReference>
<comment type="subunit">
    <text evidence="7">Forms oligomers.</text>
</comment>
<proteinExistence type="inferred from homology"/>
<evidence type="ECO:0000313" key="10">
    <source>
        <dbReference type="Proteomes" id="UP000033750"/>
    </source>
</evidence>
<dbReference type="PROSITE" id="PS51740">
    <property type="entry name" value="SPOVT_ABRB"/>
    <property type="match status" value="2"/>
</dbReference>
<feature type="domain" description="SpoVT-AbrB" evidence="8">
    <location>
        <begin position="7"/>
        <end position="49"/>
    </location>
</feature>
<keyword evidence="6 7" id="KW-0804">Transcription</keyword>
<dbReference type="InterPro" id="IPR035644">
    <property type="entry name" value="MraZ_C"/>
</dbReference>
<dbReference type="EMBL" id="JZXN01000011">
    <property type="protein sequence ID" value="KKB27002.1"/>
    <property type="molecule type" value="Genomic_DNA"/>
</dbReference>
<organism evidence="9 10">
    <name type="scientific">Mycoplasmopsis meleagridis ATCC 25294</name>
    <dbReference type="NCBI Taxonomy" id="1264554"/>
    <lineage>
        <taxon>Bacteria</taxon>
        <taxon>Bacillati</taxon>
        <taxon>Mycoplasmatota</taxon>
        <taxon>Mycoplasmoidales</taxon>
        <taxon>Metamycoplasmataceae</taxon>
        <taxon>Mycoplasmopsis</taxon>
    </lineage>
</organism>
<dbReference type="PANTHER" id="PTHR34701">
    <property type="entry name" value="TRANSCRIPTIONAL REGULATOR MRAZ"/>
    <property type="match status" value="1"/>
</dbReference>
<dbReference type="InterPro" id="IPR003444">
    <property type="entry name" value="MraZ"/>
</dbReference>
<dbReference type="GO" id="GO:0051301">
    <property type="term" value="P:cell division"/>
    <property type="evidence" value="ECO:0007669"/>
    <property type="project" value="UniProtKB-KW"/>
</dbReference>
<dbReference type="Proteomes" id="UP000033750">
    <property type="component" value="Unassembled WGS sequence"/>
</dbReference>
<evidence type="ECO:0000256" key="1">
    <source>
        <dbReference type="ARBA" id="ARBA00013860"/>
    </source>
</evidence>
<comment type="similarity">
    <text evidence="7">Belongs to the MraZ family.</text>
</comment>
<name>A0A0F5H2D8_9BACT</name>
<evidence type="ECO:0000256" key="6">
    <source>
        <dbReference type="ARBA" id="ARBA00023163"/>
    </source>
</evidence>
<dbReference type="STRING" id="29561.MM26B8_02760"/>
<evidence type="ECO:0000259" key="8">
    <source>
        <dbReference type="PROSITE" id="PS51740"/>
    </source>
</evidence>
<dbReference type="CDD" id="cd16321">
    <property type="entry name" value="MraZ_C"/>
    <property type="match status" value="1"/>
</dbReference>
<reference evidence="9 10" key="1">
    <citation type="submission" date="2015-03" db="EMBL/GenBank/DDBJ databases">
        <title>Genome sequence of Mycoplasma meleagridis strain ATCC 25294.</title>
        <authorList>
            <person name="Yacoub E."/>
            <person name="Blanchard A."/>
            <person name="Sirand-Pugnet P."/>
            <person name="Mardassi B.B.A."/>
        </authorList>
    </citation>
    <scope>NUCLEOTIDE SEQUENCE [LARGE SCALE GENOMIC DNA]</scope>
    <source>
        <strain evidence="9 10">ATCC 25294</strain>
    </source>
</reference>
<protein>
    <recommendedName>
        <fullName evidence="1 7">Transcriptional regulator MraZ</fullName>
    </recommendedName>
</protein>
<dbReference type="Gene3D" id="3.40.1550.20">
    <property type="entry name" value="Transcriptional regulator MraZ domain"/>
    <property type="match status" value="1"/>
</dbReference>
<feature type="domain" description="SpoVT-AbrB" evidence="8">
    <location>
        <begin position="78"/>
        <end position="121"/>
    </location>
</feature>
<dbReference type="InterPro" id="IPR020603">
    <property type="entry name" value="MraZ_dom"/>
</dbReference>
<comment type="caution">
    <text evidence="9">The sequence shown here is derived from an EMBL/GenBank/DDBJ whole genome shotgun (WGS) entry which is preliminary data.</text>
</comment>
<dbReference type="PANTHER" id="PTHR34701:SF1">
    <property type="entry name" value="TRANSCRIPTIONAL REGULATOR MRAZ"/>
    <property type="match status" value="1"/>
</dbReference>
<dbReference type="InterPro" id="IPR038619">
    <property type="entry name" value="MraZ_sf"/>
</dbReference>
<dbReference type="RefSeq" id="WP_197722030.1">
    <property type="nucleotide sequence ID" value="NZ_JZXN01000011.1"/>
</dbReference>
<dbReference type="GO" id="GO:0009295">
    <property type="term" value="C:nucleoid"/>
    <property type="evidence" value="ECO:0007669"/>
    <property type="project" value="UniProtKB-SubCell"/>
</dbReference>
<keyword evidence="5 7" id="KW-0238">DNA-binding</keyword>
<keyword evidence="2 7" id="KW-0963">Cytoplasm</keyword>
<dbReference type="InterPro" id="IPR037914">
    <property type="entry name" value="SpoVT-AbrB_sf"/>
</dbReference>
<evidence type="ECO:0000313" key="9">
    <source>
        <dbReference type="EMBL" id="KKB27002.1"/>
    </source>
</evidence>
<evidence type="ECO:0000256" key="7">
    <source>
        <dbReference type="HAMAP-Rule" id="MF_01008"/>
    </source>
</evidence>